<keyword evidence="1" id="KW-1133">Transmembrane helix</keyword>
<evidence type="ECO:0000256" key="2">
    <source>
        <dbReference type="SAM" id="SignalP"/>
    </source>
</evidence>
<dbReference type="KEGG" id="mei:Msip34_2839"/>
<keyword evidence="4" id="KW-1185">Reference proteome</keyword>
<keyword evidence="2" id="KW-0732">Signal</keyword>
<name>C6XEU8_METGS</name>
<gene>
    <name evidence="3" type="ordered locus">Msip34_2839</name>
</gene>
<geneLocation type="plasmid" evidence="3 4">
    <name>pMsip02</name>
</geneLocation>
<dbReference type="HOGENOM" id="CLU_2789135_0_0_4"/>
<feature type="chain" id="PRO_5002973911" evidence="2">
    <location>
        <begin position="29"/>
        <end position="68"/>
    </location>
</feature>
<accession>C6XEU8</accession>
<keyword evidence="3" id="KW-0614">Plasmid</keyword>
<dbReference type="InterPro" id="IPR008020">
    <property type="entry name" value="G8P"/>
</dbReference>
<evidence type="ECO:0000313" key="3">
    <source>
        <dbReference type="EMBL" id="ACT52155.1"/>
    </source>
</evidence>
<feature type="signal peptide" evidence="2">
    <location>
        <begin position="1"/>
        <end position="28"/>
    </location>
</feature>
<feature type="transmembrane region" description="Helical" evidence="1">
    <location>
        <begin position="44"/>
        <end position="63"/>
    </location>
</feature>
<reference evidence="4" key="1">
    <citation type="submission" date="2009-07" db="EMBL/GenBank/DDBJ databases">
        <title>Complete sequence of plasmid 2 of Methylovorus sp. SIP3-4.</title>
        <authorList>
            <consortium name="US DOE Joint Genome Institute"/>
            <person name="Lucas S."/>
            <person name="Copeland A."/>
            <person name="Lapidus A."/>
            <person name="Glavina del Rio T."/>
            <person name="Tice H."/>
            <person name="Bruce D."/>
            <person name="Goodwin L."/>
            <person name="Pitluck S."/>
            <person name="Clum A."/>
            <person name="Larimer F."/>
            <person name="Land M."/>
            <person name="Hauser L."/>
            <person name="Kyrpides N."/>
            <person name="Mikhailova N."/>
            <person name="Kayluzhnaya M."/>
            <person name="Chistoserdova L."/>
        </authorList>
    </citation>
    <scope>NUCLEOTIDE SEQUENCE [LARGE SCALE GENOMIC DNA]</scope>
    <source>
        <strain evidence="4">SIP3-4</strain>
        <plasmid evidence="4">pMsip02</plasmid>
    </source>
</reference>
<reference evidence="3 4" key="2">
    <citation type="journal article" date="2011" name="J. Bacteriol.">
        <title>Genomes of three methylotrophs from a single niche uncover genetic and metabolic divergence of Methylophilaceae.</title>
        <authorList>
            <person name="Lapidus A."/>
            <person name="Clum A."/>
            <person name="Labutti K."/>
            <person name="Kaluzhnaya M.G."/>
            <person name="Lim S."/>
            <person name="Beck D.A."/>
            <person name="Glavina Del Rio T."/>
            <person name="Nolan M."/>
            <person name="Mavromatis K."/>
            <person name="Huntemann M."/>
            <person name="Lucas S."/>
            <person name="Lidstrom M.E."/>
            <person name="Ivanova N."/>
            <person name="Chistoserdova L."/>
        </authorList>
    </citation>
    <scope>NUCLEOTIDE SEQUENCE [LARGE SCALE GENOMIC DNA]</scope>
    <source>
        <strain evidence="3 4">SIP3-4</strain>
        <plasmid evidence="3 4">pMsip02</plasmid>
    </source>
</reference>
<dbReference type="AlphaFoldDB" id="C6XEU8"/>
<proteinExistence type="predicted"/>
<protein>
    <submittedName>
        <fullName evidence="3">Uncharacterized protein</fullName>
    </submittedName>
</protein>
<dbReference type="EMBL" id="CP001676">
    <property type="protein sequence ID" value="ACT52155.1"/>
    <property type="molecule type" value="Genomic_DNA"/>
</dbReference>
<evidence type="ECO:0000256" key="1">
    <source>
        <dbReference type="SAM" id="Phobius"/>
    </source>
</evidence>
<sequence length="68" mass="7038">MKKVNLYSRKVAAYLAVGMTLAAAQAQAAIDVSAVTEKLGEGETAVAAIGGAILVVWAIKKVYSMIRG</sequence>
<dbReference type="RefSeq" id="WP_012777806.1">
    <property type="nucleotide sequence ID" value="NC_012972.1"/>
</dbReference>
<evidence type="ECO:0000313" key="4">
    <source>
        <dbReference type="Proteomes" id="UP000002743"/>
    </source>
</evidence>
<dbReference type="Pfam" id="PF05356">
    <property type="entry name" value="Phage_Coat_B"/>
    <property type="match status" value="1"/>
</dbReference>
<dbReference type="Proteomes" id="UP000002743">
    <property type="component" value="Plasmid pMsip02"/>
</dbReference>
<keyword evidence="1" id="KW-0812">Transmembrane</keyword>
<organism evidence="3 4">
    <name type="scientific">Methylovorus glucosotrophus (strain SIP3-4)</name>
    <dbReference type="NCBI Taxonomy" id="582744"/>
    <lineage>
        <taxon>Bacteria</taxon>
        <taxon>Pseudomonadati</taxon>
        <taxon>Pseudomonadota</taxon>
        <taxon>Betaproteobacteria</taxon>
        <taxon>Nitrosomonadales</taxon>
        <taxon>Methylophilaceae</taxon>
        <taxon>Methylovorus</taxon>
    </lineage>
</organism>
<keyword evidence="1" id="KW-0472">Membrane</keyword>